<dbReference type="Gene3D" id="1.10.4080.10">
    <property type="entry name" value="ADP-ribosylation/Crystallin J1"/>
    <property type="match status" value="1"/>
</dbReference>
<dbReference type="SUPFAM" id="SSF101478">
    <property type="entry name" value="ADP-ribosylglycohydrolase"/>
    <property type="match status" value="1"/>
</dbReference>
<name>A0A1H0ARC4_ALLAB</name>
<dbReference type="eggNOG" id="COG1397">
    <property type="taxonomic scope" value="Bacteria"/>
</dbReference>
<dbReference type="InterPro" id="IPR005502">
    <property type="entry name" value="Ribosyl_crysJ1"/>
</dbReference>
<proteinExistence type="inferred from homology"/>
<feature type="binding site" evidence="3">
    <location>
        <position position="310"/>
    </location>
    <ligand>
        <name>Mg(2+)</name>
        <dbReference type="ChEBI" id="CHEBI:18420"/>
        <label>1</label>
    </ligand>
</feature>
<feature type="binding site" evidence="3">
    <location>
        <position position="58"/>
    </location>
    <ligand>
        <name>Mg(2+)</name>
        <dbReference type="ChEBI" id="CHEBI:18420"/>
        <label>1</label>
    </ligand>
</feature>
<reference evidence="4 5" key="1">
    <citation type="submission" date="2016-10" db="EMBL/GenBank/DDBJ databases">
        <authorList>
            <person name="de Groot N.N."/>
        </authorList>
    </citation>
    <scope>NUCLEOTIDE SEQUENCE [LARGE SCALE GENOMIC DNA]</scope>
    <source>
        <strain evidence="4 5">DSM 44149</strain>
    </source>
</reference>
<dbReference type="GO" id="GO:0016787">
    <property type="term" value="F:hydrolase activity"/>
    <property type="evidence" value="ECO:0007669"/>
    <property type="project" value="UniProtKB-KW"/>
</dbReference>
<comment type="cofactor">
    <cofactor evidence="3">
        <name>Mg(2+)</name>
        <dbReference type="ChEBI" id="CHEBI:18420"/>
    </cofactor>
    <text evidence="3">Binds 2 magnesium ions per subunit.</text>
</comment>
<keyword evidence="2 4" id="KW-0378">Hydrolase</keyword>
<dbReference type="GO" id="GO:0046872">
    <property type="term" value="F:metal ion binding"/>
    <property type="evidence" value="ECO:0007669"/>
    <property type="project" value="UniProtKB-KW"/>
</dbReference>
<feature type="binding site" evidence="3">
    <location>
        <position position="313"/>
    </location>
    <ligand>
        <name>Mg(2+)</name>
        <dbReference type="ChEBI" id="CHEBI:18420"/>
        <label>1</label>
    </ligand>
</feature>
<dbReference type="Proteomes" id="UP000183376">
    <property type="component" value="Chromosome I"/>
</dbReference>
<feature type="binding site" evidence="3">
    <location>
        <position position="312"/>
    </location>
    <ligand>
        <name>Mg(2+)</name>
        <dbReference type="ChEBI" id="CHEBI:18420"/>
        <label>1</label>
    </ligand>
</feature>
<evidence type="ECO:0000256" key="1">
    <source>
        <dbReference type="ARBA" id="ARBA00010702"/>
    </source>
</evidence>
<sequence length="368" mass="38904">MPLDPTVVADRGAGCLLGGALGDALGAPVEFMRLDEIRKEYGPAGITHPPRLGLITDDTQMTLFTAEGYLRAWVRGKHQGQWGPAALVWLSYRRWLDTQQQRAPAPDAVGLLADKRLYASRAPGVTCLRVLQAANEVTEVPDPEHPINDSRGCGGVMRAAPAGFAPTAETAYGLGCEFAALTHGSPAGWAPAGALAMIVHLVAIRRRSLVEAVDQATGRVLRDDRETAHALAAATALAGYDAAKAEQAREARAFGRRVVTGGPSDRSIERLGGGWVGPEALAIAVYSALSHRTPERFPDALRLAANHSGDSDSTASIAGNLLGALHGAAALPREWLGRLELSDLIDQVGRDLAASCTGSGFDEDHYRF</sequence>
<dbReference type="PANTHER" id="PTHR16222:SF24">
    <property type="entry name" value="ADP-RIBOSYLHYDROLASE ARH3"/>
    <property type="match status" value="1"/>
</dbReference>
<feature type="binding site" evidence="3">
    <location>
        <position position="57"/>
    </location>
    <ligand>
        <name>Mg(2+)</name>
        <dbReference type="ChEBI" id="CHEBI:18420"/>
        <label>1</label>
    </ligand>
</feature>
<gene>
    <name evidence="4" type="ORF">SAMN04489726_6226</name>
</gene>
<dbReference type="Pfam" id="PF03747">
    <property type="entry name" value="ADP_ribosyl_GH"/>
    <property type="match status" value="1"/>
</dbReference>
<feature type="binding site" evidence="3">
    <location>
        <position position="56"/>
    </location>
    <ligand>
        <name>Mg(2+)</name>
        <dbReference type="ChEBI" id="CHEBI:18420"/>
        <label>1</label>
    </ligand>
</feature>
<evidence type="ECO:0000256" key="2">
    <source>
        <dbReference type="ARBA" id="ARBA00022801"/>
    </source>
</evidence>
<dbReference type="PANTHER" id="PTHR16222">
    <property type="entry name" value="ADP-RIBOSYLGLYCOHYDROLASE"/>
    <property type="match status" value="1"/>
</dbReference>
<organism evidence="4 5">
    <name type="scientific">Allokutzneria albata</name>
    <name type="common">Kibdelosporangium albatum</name>
    <dbReference type="NCBI Taxonomy" id="211114"/>
    <lineage>
        <taxon>Bacteria</taxon>
        <taxon>Bacillati</taxon>
        <taxon>Actinomycetota</taxon>
        <taxon>Actinomycetes</taxon>
        <taxon>Pseudonocardiales</taxon>
        <taxon>Pseudonocardiaceae</taxon>
        <taxon>Allokutzneria</taxon>
    </lineage>
</organism>
<dbReference type="RefSeq" id="WP_030433821.1">
    <property type="nucleotide sequence ID" value="NZ_JOEF01000058.1"/>
</dbReference>
<accession>A0A1H0ARC4</accession>
<keyword evidence="5" id="KW-1185">Reference proteome</keyword>
<protein>
    <submittedName>
        <fullName evidence="4">ADP-ribosylglycohydrolase</fullName>
    </submittedName>
</protein>
<dbReference type="STRING" id="211114.SAMN04489726_6226"/>
<evidence type="ECO:0000256" key="3">
    <source>
        <dbReference type="PIRSR" id="PIRSR605502-1"/>
    </source>
</evidence>
<dbReference type="InterPro" id="IPR036705">
    <property type="entry name" value="Ribosyl_crysJ1_sf"/>
</dbReference>
<dbReference type="AlphaFoldDB" id="A0A1H0ARC4"/>
<comment type="similarity">
    <text evidence="1">Belongs to the ADP-ribosylglycohydrolase family.</text>
</comment>
<dbReference type="EMBL" id="LT629701">
    <property type="protein sequence ID" value="SDN35915.1"/>
    <property type="molecule type" value="Genomic_DNA"/>
</dbReference>
<evidence type="ECO:0000313" key="4">
    <source>
        <dbReference type="EMBL" id="SDN35915.1"/>
    </source>
</evidence>
<keyword evidence="3" id="KW-0460">Magnesium</keyword>
<evidence type="ECO:0000313" key="5">
    <source>
        <dbReference type="Proteomes" id="UP000183376"/>
    </source>
</evidence>
<dbReference type="InterPro" id="IPR050792">
    <property type="entry name" value="ADP-ribosylglycohydrolase"/>
</dbReference>
<keyword evidence="3" id="KW-0479">Metal-binding</keyword>